<evidence type="ECO:0000256" key="1">
    <source>
        <dbReference type="SAM" id="MobiDB-lite"/>
    </source>
</evidence>
<dbReference type="Proteomes" id="UP000324897">
    <property type="component" value="Chromosome 2"/>
</dbReference>
<feature type="transmembrane region" description="Helical" evidence="2">
    <location>
        <begin position="124"/>
        <end position="145"/>
    </location>
</feature>
<dbReference type="EMBL" id="RWGY01000013">
    <property type="protein sequence ID" value="TVU26000.1"/>
    <property type="molecule type" value="Genomic_DNA"/>
</dbReference>
<reference evidence="3 4" key="1">
    <citation type="journal article" date="2019" name="Sci. Rep.">
        <title>A high-quality genome of Eragrostis curvula grass provides insights into Poaceae evolution and supports new strategies to enhance forage quality.</title>
        <authorList>
            <person name="Carballo J."/>
            <person name="Santos B.A.C.M."/>
            <person name="Zappacosta D."/>
            <person name="Garbus I."/>
            <person name="Selva J.P."/>
            <person name="Gallo C.A."/>
            <person name="Diaz A."/>
            <person name="Albertini E."/>
            <person name="Caccamo M."/>
            <person name="Echenique V."/>
        </authorList>
    </citation>
    <scope>NUCLEOTIDE SEQUENCE [LARGE SCALE GENOMIC DNA]</scope>
    <source>
        <strain evidence="4">cv. Victoria</strain>
        <tissue evidence="3">Leaf</tissue>
    </source>
</reference>
<proteinExistence type="predicted"/>
<feature type="transmembrane region" description="Helical" evidence="2">
    <location>
        <begin position="58"/>
        <end position="78"/>
    </location>
</feature>
<feature type="compositionally biased region" description="Polar residues" evidence="1">
    <location>
        <begin position="1"/>
        <end position="12"/>
    </location>
</feature>
<feature type="non-terminal residue" evidence="3">
    <location>
        <position position="1"/>
    </location>
</feature>
<feature type="transmembrane region" description="Helical" evidence="2">
    <location>
        <begin position="99"/>
        <end position="118"/>
    </location>
</feature>
<comment type="caution">
    <text evidence="3">The sequence shown here is derived from an EMBL/GenBank/DDBJ whole genome shotgun (WGS) entry which is preliminary data.</text>
</comment>
<keyword evidence="4" id="KW-1185">Reference proteome</keyword>
<protein>
    <submittedName>
        <fullName evidence="3">Uncharacterized protein</fullName>
    </submittedName>
</protein>
<evidence type="ECO:0000313" key="4">
    <source>
        <dbReference type="Proteomes" id="UP000324897"/>
    </source>
</evidence>
<organism evidence="3 4">
    <name type="scientific">Eragrostis curvula</name>
    <name type="common">weeping love grass</name>
    <dbReference type="NCBI Taxonomy" id="38414"/>
    <lineage>
        <taxon>Eukaryota</taxon>
        <taxon>Viridiplantae</taxon>
        <taxon>Streptophyta</taxon>
        <taxon>Embryophyta</taxon>
        <taxon>Tracheophyta</taxon>
        <taxon>Spermatophyta</taxon>
        <taxon>Magnoliopsida</taxon>
        <taxon>Liliopsida</taxon>
        <taxon>Poales</taxon>
        <taxon>Poaceae</taxon>
        <taxon>PACMAD clade</taxon>
        <taxon>Chloridoideae</taxon>
        <taxon>Eragrostideae</taxon>
        <taxon>Eragrostidinae</taxon>
        <taxon>Eragrostis</taxon>
    </lineage>
</organism>
<name>A0A5J9USH1_9POAL</name>
<feature type="region of interest" description="Disordered" evidence="1">
    <location>
        <begin position="1"/>
        <end position="20"/>
    </location>
</feature>
<feature type="region of interest" description="Disordered" evidence="1">
    <location>
        <begin position="151"/>
        <end position="180"/>
    </location>
</feature>
<gene>
    <name evidence="3" type="ORF">EJB05_28524</name>
</gene>
<evidence type="ECO:0000256" key="2">
    <source>
        <dbReference type="SAM" id="Phobius"/>
    </source>
</evidence>
<feature type="transmembrane region" description="Helical" evidence="2">
    <location>
        <begin position="33"/>
        <end position="52"/>
    </location>
</feature>
<evidence type="ECO:0000313" key="3">
    <source>
        <dbReference type="EMBL" id="TVU26000.1"/>
    </source>
</evidence>
<sequence length="212" mass="22547">MASTTKTEQQGRVQPPAAAGEDCSSYDCAATGIALATLLAAALVVQALTTYGDRPASLVLELSCVLCAVLFAWACFTTRYLTAEGRGARRIDGATLRRVMWWIVDAGAVAVLAGWAFGTVAAMLVMYAASLGAAGLFAWCFVEYYRTRNSTDMSSTSDEQDKPATGVLSQNSSANTNGSYQLGGQEYETLDLEAGFRKGKNITRPHVKPMTS</sequence>
<keyword evidence="2" id="KW-0472">Membrane</keyword>
<dbReference type="AlphaFoldDB" id="A0A5J9USH1"/>
<keyword evidence="2" id="KW-1133">Transmembrane helix</keyword>
<keyword evidence="2" id="KW-0812">Transmembrane</keyword>
<feature type="compositionally biased region" description="Polar residues" evidence="1">
    <location>
        <begin position="167"/>
        <end position="180"/>
    </location>
</feature>
<dbReference type="Gramene" id="TVU26000">
    <property type="protein sequence ID" value="TVU26000"/>
    <property type="gene ID" value="EJB05_28524"/>
</dbReference>
<accession>A0A5J9USH1</accession>